<evidence type="ECO:0000313" key="2">
    <source>
        <dbReference type="EMBL" id="MCG2588378.1"/>
    </source>
</evidence>
<keyword evidence="1" id="KW-1133">Transmembrane helix</keyword>
<evidence type="ECO:0000313" key="3">
    <source>
        <dbReference type="Proteomes" id="UP001165366"/>
    </source>
</evidence>
<feature type="transmembrane region" description="Helical" evidence="1">
    <location>
        <begin position="28"/>
        <end position="45"/>
    </location>
</feature>
<dbReference type="Proteomes" id="UP001165366">
    <property type="component" value="Unassembled WGS sequence"/>
</dbReference>
<dbReference type="RefSeq" id="WP_237853220.1">
    <property type="nucleotide sequence ID" value="NZ_JAKLWS010000007.1"/>
</dbReference>
<gene>
    <name evidence="2" type="ORF">L6773_07380</name>
</gene>
<keyword evidence="3" id="KW-1185">Reference proteome</keyword>
<feature type="transmembrane region" description="Helical" evidence="1">
    <location>
        <begin position="65"/>
        <end position="82"/>
    </location>
</feature>
<sequence>MKREAGFIMAGILGIAASAGVSFVTGNIWAGLFTVLFISLIYLIWLDRKVIQSIESAPQKTAIRVLIVLLVFVQFFGAYLTYSRSQITENNLVQIRTNIDEGISKIRTQEVLLETLKHHASLPEDASATIASSFRQIMGDKLNDDGSIDLSESGVETDIHFEYKIISPEKVSITASAKIAHGRNSDFVNVSSQTGKYQAVATLTPNGISYEREN</sequence>
<accession>A0ABS9KC18</accession>
<reference evidence="2" key="2">
    <citation type="submission" date="2024-05" db="EMBL/GenBank/DDBJ databases">
        <title>Rhodohalobacter halophilus gen. nov., sp. nov., a moderately halophilic member of the family Balneolaceae.</title>
        <authorList>
            <person name="Xia J."/>
        </authorList>
    </citation>
    <scope>NUCLEOTIDE SEQUENCE</scope>
    <source>
        <strain evidence="2">WB101</strain>
    </source>
</reference>
<reference evidence="2" key="1">
    <citation type="submission" date="2022-01" db="EMBL/GenBank/DDBJ databases">
        <authorList>
            <person name="Wang Y."/>
        </authorList>
    </citation>
    <scope>NUCLEOTIDE SEQUENCE</scope>
    <source>
        <strain evidence="2">WB101</strain>
    </source>
</reference>
<keyword evidence="1" id="KW-0812">Transmembrane</keyword>
<protein>
    <submittedName>
        <fullName evidence="2">Uncharacterized protein</fullName>
    </submittedName>
</protein>
<name>A0ABS9KC18_9BACT</name>
<dbReference type="EMBL" id="JAKLWS010000007">
    <property type="protein sequence ID" value="MCG2588378.1"/>
    <property type="molecule type" value="Genomic_DNA"/>
</dbReference>
<comment type="caution">
    <text evidence="2">The sequence shown here is derived from an EMBL/GenBank/DDBJ whole genome shotgun (WGS) entry which is preliminary data.</text>
</comment>
<evidence type="ECO:0000256" key="1">
    <source>
        <dbReference type="SAM" id="Phobius"/>
    </source>
</evidence>
<keyword evidence="1" id="KW-0472">Membrane</keyword>
<proteinExistence type="predicted"/>
<organism evidence="2 3">
    <name type="scientific">Rhodohalobacter sulfatireducens</name>
    <dbReference type="NCBI Taxonomy" id="2911366"/>
    <lineage>
        <taxon>Bacteria</taxon>
        <taxon>Pseudomonadati</taxon>
        <taxon>Balneolota</taxon>
        <taxon>Balneolia</taxon>
        <taxon>Balneolales</taxon>
        <taxon>Balneolaceae</taxon>
        <taxon>Rhodohalobacter</taxon>
    </lineage>
</organism>